<dbReference type="SUPFAM" id="SSF56672">
    <property type="entry name" value="DNA/RNA polymerases"/>
    <property type="match status" value="1"/>
</dbReference>
<dbReference type="InterPro" id="IPR043502">
    <property type="entry name" value="DNA/RNA_pol_sf"/>
</dbReference>
<dbReference type="Pfam" id="PF07039">
    <property type="entry name" value="SGF29_Tudor"/>
    <property type="match status" value="1"/>
</dbReference>
<feature type="domain" description="Reverse transcriptase" evidence="2">
    <location>
        <begin position="160"/>
        <end position="425"/>
    </location>
</feature>
<dbReference type="GO" id="GO:0071897">
    <property type="term" value="P:DNA biosynthetic process"/>
    <property type="evidence" value="ECO:0007669"/>
    <property type="project" value="UniProtKB-ARBA"/>
</dbReference>
<dbReference type="Proteomes" id="UP000499080">
    <property type="component" value="Unassembled WGS sequence"/>
</dbReference>
<feature type="domain" description="SGF29 C-terminal" evidence="3">
    <location>
        <begin position="689"/>
        <end position="830"/>
    </location>
</feature>
<dbReference type="EMBL" id="BGPR01001855">
    <property type="protein sequence ID" value="GBM63199.1"/>
    <property type="molecule type" value="Genomic_DNA"/>
</dbReference>
<dbReference type="CDD" id="cd20393">
    <property type="entry name" value="Tudor_SGF29_rpt1"/>
    <property type="match status" value="1"/>
</dbReference>
<dbReference type="CDD" id="cd20394">
    <property type="entry name" value="Tudor_SGF29_rpt2"/>
    <property type="match status" value="1"/>
</dbReference>
<dbReference type="InterPro" id="IPR047288">
    <property type="entry name" value="Tudor_SGF29_rpt1"/>
</dbReference>
<dbReference type="Pfam" id="PF00078">
    <property type="entry name" value="RVT_1"/>
    <property type="match status" value="1"/>
</dbReference>
<comment type="caution">
    <text evidence="4">The sequence shown here is derived from an EMBL/GenBank/DDBJ whole genome shotgun (WGS) entry which is preliminary data.</text>
</comment>
<sequence>MTNYDEFIYFPSVDEFRALRSAVKYSIQKDYNTYLRLTEKNLIANPKKFWSYFNNTKHNSPNSLYYNNVCYENDDDIANAFADYFKSVFKPSSNYDIKNEFKSNCVGDLVKIDSVTYDDVVLAIKELKSSLTVGVDNIPSFIIKGCAEFFIYPLLILFNLSLRSNVFPYVWKQTRIIPVFKKGDAQDCKNYRPIAILSPMSKIFESIIHKRLFHQVKNLISPSQHGFIPKRSTATNLFCLTNKIISSFQIGSQLDVIYTDFSKAFDSIDFGILLNKLHGIGFHDNLKDWLHSYLCNRSLYVYFNNAVSREFSGTSGVPQGSNLGPLLFILFINDLTSVFKYSECLLFADDLKLFSSMNSNLDAVLLQSDLDCLFKWCTVNKLHLNIEKCSILSYTRKSQPLNHVYKISDLVLSRSDSVTDLGIIFDTKLDFSQQINSMVSKAYRRLGILKRKTKEFSSEIALKVLYYAHVRSSLEYCSIIWDPIYRNKIEIIERIQNNFLRYLLYKKNGIYLQDVSSSYLRHMFNIPSLCSRRDVSCVLFFYKYPMAEKSMTLPPEMESQVEALKGLLLDIQETKTDPEELAAISKNEAELNAAGKKPKQSIVKSQLALYKKELQNTTQEIERINKALEHIAEMRKNYFSSLSTALKGCPKEISTELAALKETAETLPLWVGENDEEVPPLCGAIQTDVGYVAKSSDMVAAFVTVKHGLQEWILAEVVNYDFTTEEYKIQDIDEKQKSTYVLKKEKVIPLPTMRANPIENPNAIFPKGTVVLALYENTTCFYKGVVHEPPATSFEPYQISFEDNDCDSGYSPPINVPQRYVLAFRSFEAE</sequence>
<evidence type="ECO:0000313" key="4">
    <source>
        <dbReference type="EMBL" id="GBM63199.1"/>
    </source>
</evidence>
<name>A0A4Y2HD41_ARAVE</name>
<evidence type="ECO:0000259" key="3">
    <source>
        <dbReference type="PROSITE" id="PS51518"/>
    </source>
</evidence>
<feature type="coiled-coil region" evidence="1">
    <location>
        <begin position="607"/>
        <end position="634"/>
    </location>
</feature>
<dbReference type="InterPro" id="IPR047287">
    <property type="entry name" value="Tudor_SGF29_rpt2"/>
</dbReference>
<reference evidence="4 5" key="1">
    <citation type="journal article" date="2019" name="Sci. Rep.">
        <title>Orb-weaving spider Araneus ventricosus genome elucidates the spidroin gene catalogue.</title>
        <authorList>
            <person name="Kono N."/>
            <person name="Nakamura H."/>
            <person name="Ohtoshi R."/>
            <person name="Moran D.A.P."/>
            <person name="Shinohara A."/>
            <person name="Yoshida Y."/>
            <person name="Fujiwara M."/>
            <person name="Mori M."/>
            <person name="Tomita M."/>
            <person name="Arakawa K."/>
        </authorList>
    </citation>
    <scope>NUCLEOTIDE SEQUENCE [LARGE SCALE GENOMIC DNA]</scope>
</reference>
<dbReference type="PROSITE" id="PS51518">
    <property type="entry name" value="SGF29_C"/>
    <property type="match status" value="1"/>
</dbReference>
<dbReference type="PROSITE" id="PS50878">
    <property type="entry name" value="RT_POL"/>
    <property type="match status" value="1"/>
</dbReference>
<keyword evidence="1" id="KW-0175">Coiled coil</keyword>
<protein>
    <submittedName>
        <fullName evidence="4">SAGA-associated factor 29</fullName>
    </submittedName>
</protein>
<evidence type="ECO:0000259" key="2">
    <source>
        <dbReference type="PROSITE" id="PS50878"/>
    </source>
</evidence>
<dbReference type="OrthoDB" id="10265994at2759"/>
<dbReference type="AlphaFoldDB" id="A0A4Y2HD41"/>
<dbReference type="Gene3D" id="2.30.30.140">
    <property type="match status" value="2"/>
</dbReference>
<dbReference type="InterPro" id="IPR000477">
    <property type="entry name" value="RT_dom"/>
</dbReference>
<evidence type="ECO:0000313" key="5">
    <source>
        <dbReference type="Proteomes" id="UP000499080"/>
    </source>
</evidence>
<dbReference type="PANTHER" id="PTHR33332">
    <property type="entry name" value="REVERSE TRANSCRIPTASE DOMAIN-CONTAINING PROTEIN"/>
    <property type="match status" value="1"/>
</dbReference>
<keyword evidence="5" id="KW-1185">Reference proteome</keyword>
<accession>A0A4Y2HD41</accession>
<dbReference type="CDD" id="cd01650">
    <property type="entry name" value="RT_nLTR_like"/>
    <property type="match status" value="1"/>
</dbReference>
<organism evidence="4 5">
    <name type="scientific">Araneus ventricosus</name>
    <name type="common">Orbweaver spider</name>
    <name type="synonym">Epeira ventricosa</name>
    <dbReference type="NCBI Taxonomy" id="182803"/>
    <lineage>
        <taxon>Eukaryota</taxon>
        <taxon>Metazoa</taxon>
        <taxon>Ecdysozoa</taxon>
        <taxon>Arthropoda</taxon>
        <taxon>Chelicerata</taxon>
        <taxon>Arachnida</taxon>
        <taxon>Araneae</taxon>
        <taxon>Araneomorphae</taxon>
        <taxon>Entelegynae</taxon>
        <taxon>Araneoidea</taxon>
        <taxon>Araneidae</taxon>
        <taxon>Araneus</taxon>
    </lineage>
</organism>
<evidence type="ECO:0000256" key="1">
    <source>
        <dbReference type="SAM" id="Coils"/>
    </source>
</evidence>
<dbReference type="InterPro" id="IPR010750">
    <property type="entry name" value="SGF29_tudor-like_dom"/>
</dbReference>
<gene>
    <name evidence="4" type="primary">Sgf29</name>
    <name evidence="4" type="ORF">AVEN_58635_1</name>
</gene>
<proteinExistence type="predicted"/>